<dbReference type="OrthoDB" id="9758700at2"/>
<dbReference type="STRING" id="1519643.SAMN06295933_1730"/>
<dbReference type="Pfam" id="PF22335">
    <property type="entry name" value="Cas10-Cmr2_palm2"/>
    <property type="match status" value="1"/>
</dbReference>
<dbReference type="GO" id="GO:0051607">
    <property type="term" value="P:defense response to virus"/>
    <property type="evidence" value="ECO:0007669"/>
    <property type="project" value="UniProtKB-KW"/>
</dbReference>
<organism evidence="4 5">
    <name type="scientific">Desulfovibrio gilichinskyi</name>
    <dbReference type="NCBI Taxonomy" id="1519643"/>
    <lineage>
        <taxon>Bacteria</taxon>
        <taxon>Pseudomonadati</taxon>
        <taxon>Thermodesulfobacteriota</taxon>
        <taxon>Desulfovibrionia</taxon>
        <taxon>Desulfovibrionales</taxon>
        <taxon>Desulfovibrionaceae</taxon>
        <taxon>Desulfovibrio</taxon>
    </lineage>
</organism>
<dbReference type="RefSeq" id="WP_085101203.1">
    <property type="nucleotide sequence ID" value="NZ_FWZU01000002.1"/>
</dbReference>
<protein>
    <submittedName>
        <fullName evidence="4">CRISPR-associated protein Cmr2</fullName>
    </submittedName>
</protein>
<evidence type="ECO:0000259" key="3">
    <source>
        <dbReference type="PROSITE" id="PS50887"/>
    </source>
</evidence>
<dbReference type="GO" id="GO:0000166">
    <property type="term" value="F:nucleotide binding"/>
    <property type="evidence" value="ECO:0007669"/>
    <property type="project" value="UniProtKB-KW"/>
</dbReference>
<evidence type="ECO:0000256" key="1">
    <source>
        <dbReference type="ARBA" id="ARBA00022741"/>
    </source>
</evidence>
<dbReference type="Pfam" id="PF12469">
    <property type="entry name" value="Cmr2_N"/>
    <property type="match status" value="1"/>
</dbReference>
<evidence type="ECO:0000256" key="2">
    <source>
        <dbReference type="ARBA" id="ARBA00023118"/>
    </source>
</evidence>
<reference evidence="5" key="1">
    <citation type="submission" date="2017-04" db="EMBL/GenBank/DDBJ databases">
        <authorList>
            <person name="Varghese N."/>
            <person name="Submissions S."/>
        </authorList>
    </citation>
    <scope>NUCLEOTIDE SEQUENCE [LARGE SCALE GENOMIC DNA]</scope>
    <source>
        <strain evidence="5">K3S</strain>
    </source>
</reference>
<sequence length="663" mass="74434">MPYLIKIGFGPVHGFITAARKLEDLCSGSCMLSDLMKEAAGKLGDKLIYPVLPANRSKANMPNVMVLKTDSEPSELAKQIIDDIKQDFYDQIAAAVKSQKLSIDNDLLNTVIARQTSGFLETVWSAVELGSSFENSLIKLNQRFDAAKRTRMFYQQEEPGMKCTLQTNLSALAPQPPSDKNPDQFTKDWWLKLSRKCIRDHEGRELRNASKLARKGERFSAIGLAKRVKARTDEDTHHFPSTCAVATAMWRKRIIEKSENDDFKADVFEAFFDKWSDLKKSDDIEFNEVTRDVIPALSEMKKGCNLPDDIFEKLLTCEAQCFRKTDFANENIKENKNTQSDPIAEERRDLTDYTEEIGAGTPPGHYALLSADGDSMGRFVDACKNEQSLRILSNALKDFSEQAFATIEGENVCGRIIYAGGDDVLAVMPVDTAINAACELRRIYREKLGGITYTDEDNHPIKATLSVALLFAPDSYPLHRLLDNAEVTLNGKAKAEEKDALAITVYKGGSEVSATVLPTETSGWKLNEWIDGNVKDVSEDDDKKLPGMRDLFDTKKISSKSMHDLLRDLSIMEKGDSNDPELIKSIVMGRIATNRATKDEEIKQVQERLNEFYEAIDAENTLRNRGDITPIGNNDRTDFRNNAPTFIASTLITLRNIWRMQCL</sequence>
<dbReference type="EMBL" id="FWZU01000002">
    <property type="protein sequence ID" value="SMF09877.1"/>
    <property type="molecule type" value="Genomic_DNA"/>
</dbReference>
<dbReference type="InterPro" id="IPR013407">
    <property type="entry name" value="CRISPR-assoc_prot_Cmr2"/>
</dbReference>
<dbReference type="InterPro" id="IPR024615">
    <property type="entry name" value="CRISPR-assoc_Cmr2_N"/>
</dbReference>
<dbReference type="NCBIfam" id="TIGR02577">
    <property type="entry name" value="cas_TM1794_Cmr2"/>
    <property type="match status" value="1"/>
</dbReference>
<dbReference type="Gene3D" id="3.30.70.2220">
    <property type="entry name" value="CRISPR-Cas system, Cmr2 subunit, D1 domain, cysteine cluster"/>
    <property type="match status" value="1"/>
</dbReference>
<evidence type="ECO:0000313" key="4">
    <source>
        <dbReference type="EMBL" id="SMF09877.1"/>
    </source>
</evidence>
<dbReference type="AlphaFoldDB" id="A0A1X7D6K0"/>
<name>A0A1X7D6K0_9BACT</name>
<evidence type="ECO:0000313" key="5">
    <source>
        <dbReference type="Proteomes" id="UP000192906"/>
    </source>
</evidence>
<feature type="domain" description="GGDEF" evidence="3">
    <location>
        <begin position="364"/>
        <end position="506"/>
    </location>
</feature>
<gene>
    <name evidence="4" type="ORF">SAMN06295933_1730</name>
</gene>
<dbReference type="Proteomes" id="UP000192906">
    <property type="component" value="Unassembled WGS sequence"/>
</dbReference>
<keyword evidence="5" id="KW-1185">Reference proteome</keyword>
<accession>A0A1X7D6K0</accession>
<keyword evidence="1" id="KW-0547">Nucleotide-binding</keyword>
<dbReference type="PROSITE" id="PS50887">
    <property type="entry name" value="GGDEF"/>
    <property type="match status" value="1"/>
</dbReference>
<keyword evidence="2" id="KW-0051">Antiviral defense</keyword>
<dbReference type="InterPro" id="IPR043128">
    <property type="entry name" value="Rev_trsase/Diguanyl_cyclase"/>
</dbReference>
<dbReference type="InterPro" id="IPR054767">
    <property type="entry name" value="Cas10-Cmr2_palm2"/>
</dbReference>
<dbReference type="Gene3D" id="3.30.70.270">
    <property type="match status" value="1"/>
</dbReference>
<dbReference type="InterPro" id="IPR038242">
    <property type="entry name" value="Cmr2_N"/>
</dbReference>
<proteinExistence type="predicted"/>
<dbReference type="InterPro" id="IPR000160">
    <property type="entry name" value="GGDEF_dom"/>
</dbReference>